<evidence type="ECO:0000259" key="17">
    <source>
        <dbReference type="PROSITE" id="PS51188"/>
    </source>
</evidence>
<dbReference type="GO" id="GO:0042026">
    <property type="term" value="P:protein refolding"/>
    <property type="evidence" value="ECO:0007669"/>
    <property type="project" value="TreeGrafter"/>
</dbReference>
<dbReference type="PROSITE" id="PS50076">
    <property type="entry name" value="DNAJ_2"/>
    <property type="match status" value="1"/>
</dbReference>
<evidence type="ECO:0000259" key="16">
    <source>
        <dbReference type="PROSITE" id="PS50076"/>
    </source>
</evidence>
<comment type="caution">
    <text evidence="18">The sequence shown here is derived from an EMBL/GenBank/DDBJ whole genome shotgun (WGS) entry which is preliminary data.</text>
</comment>
<keyword evidence="6 14" id="KW-0677">Repeat</keyword>
<dbReference type="CDD" id="cd10719">
    <property type="entry name" value="DnaJ_zf"/>
    <property type="match status" value="1"/>
</dbReference>
<dbReference type="GO" id="GO:0005524">
    <property type="term" value="F:ATP binding"/>
    <property type="evidence" value="ECO:0007669"/>
    <property type="project" value="InterPro"/>
</dbReference>
<dbReference type="SMART" id="SM00271">
    <property type="entry name" value="DnaJ"/>
    <property type="match status" value="1"/>
</dbReference>
<dbReference type="CDD" id="cd10747">
    <property type="entry name" value="DnaJ_C"/>
    <property type="match status" value="1"/>
</dbReference>
<comment type="cofactor">
    <cofactor evidence="14">
        <name>Zn(2+)</name>
        <dbReference type="ChEBI" id="CHEBI:29105"/>
    </cofactor>
    <text evidence="14">Binds 2 Zn(2+) ions per monomer.</text>
</comment>
<feature type="binding site" evidence="14">
    <location>
        <position position="197"/>
    </location>
    <ligand>
        <name>Zn(2+)</name>
        <dbReference type="ChEBI" id="CHEBI:29105"/>
        <label>2</label>
    </ligand>
</feature>
<feature type="repeat" description="CXXCXGXG motif" evidence="14">
    <location>
        <begin position="155"/>
        <end position="162"/>
    </location>
</feature>
<evidence type="ECO:0000256" key="4">
    <source>
        <dbReference type="ARBA" id="ARBA00022705"/>
    </source>
</evidence>
<dbReference type="PANTHER" id="PTHR43096">
    <property type="entry name" value="DNAJ HOMOLOG 1, MITOCHONDRIAL-RELATED"/>
    <property type="match status" value="1"/>
</dbReference>
<evidence type="ECO:0000256" key="6">
    <source>
        <dbReference type="ARBA" id="ARBA00022737"/>
    </source>
</evidence>
<dbReference type="PRINTS" id="PR00625">
    <property type="entry name" value="JDOMAIN"/>
</dbReference>
<dbReference type="HAMAP" id="MF_01152">
    <property type="entry name" value="DnaJ"/>
    <property type="match status" value="1"/>
</dbReference>
<proteinExistence type="inferred from homology"/>
<keyword evidence="4 14" id="KW-0235">DNA replication</keyword>
<dbReference type="GO" id="GO:0009408">
    <property type="term" value="P:response to heat"/>
    <property type="evidence" value="ECO:0007669"/>
    <property type="project" value="InterPro"/>
</dbReference>
<comment type="function">
    <text evidence="11 14">Participates actively in the response to hyperosmotic and heat shock by preventing the aggregation of stress-denatured proteins and by disaggregating proteins, also in an autonomous, DnaK-independent fashion. Unfolded proteins bind initially to DnaJ; upon interaction with the DnaJ-bound protein, DnaK hydrolyzes its bound ATP, resulting in the formation of a stable complex. GrpE releases ADP from DnaK; ATP binding to DnaK triggers the release of the substrate protein, thus completing the reaction cycle. Several rounds of ATP-dependent interactions between DnaJ, DnaK and GrpE are required for fully efficient folding. Also involved, together with DnaK and GrpE, in the DNA replication of plasmids through activation of initiation proteins.</text>
</comment>
<dbReference type="NCBIfam" id="NF008035">
    <property type="entry name" value="PRK10767.1"/>
    <property type="match status" value="1"/>
</dbReference>
<dbReference type="PROSITE" id="PS51188">
    <property type="entry name" value="ZF_CR"/>
    <property type="match status" value="1"/>
</dbReference>
<feature type="binding site" evidence="14">
    <location>
        <position position="211"/>
    </location>
    <ligand>
        <name>Zn(2+)</name>
        <dbReference type="ChEBI" id="CHEBI:29105"/>
        <label>1</label>
    </ligand>
</feature>
<evidence type="ECO:0000313" key="19">
    <source>
        <dbReference type="Proteomes" id="UP000295733"/>
    </source>
</evidence>
<dbReference type="InterPro" id="IPR008971">
    <property type="entry name" value="HSP40/DnaJ_pept-bd"/>
</dbReference>
<dbReference type="InterPro" id="IPR001623">
    <property type="entry name" value="DnaJ_domain"/>
</dbReference>
<keyword evidence="7 14" id="KW-0863">Zinc-finger</keyword>
<dbReference type="SUPFAM" id="SSF57938">
    <property type="entry name" value="DnaJ/Hsp40 cysteine-rich domain"/>
    <property type="match status" value="1"/>
</dbReference>
<dbReference type="PANTHER" id="PTHR43096:SF48">
    <property type="entry name" value="CHAPERONE PROTEIN DNAJ"/>
    <property type="match status" value="1"/>
</dbReference>
<dbReference type="InterPro" id="IPR002939">
    <property type="entry name" value="DnaJ_C"/>
</dbReference>
<dbReference type="GO" id="GO:0006260">
    <property type="term" value="P:DNA replication"/>
    <property type="evidence" value="ECO:0007669"/>
    <property type="project" value="UniProtKB-KW"/>
</dbReference>
<evidence type="ECO:0000256" key="9">
    <source>
        <dbReference type="ARBA" id="ARBA00023016"/>
    </source>
</evidence>
<evidence type="ECO:0000256" key="15">
    <source>
        <dbReference type="PROSITE-ProRule" id="PRU00546"/>
    </source>
</evidence>
<keyword evidence="9 14" id="KW-0346">Stress response</keyword>
<evidence type="ECO:0000256" key="13">
    <source>
        <dbReference type="ARBA" id="ARBA00067609"/>
    </source>
</evidence>
<dbReference type="Gene3D" id="2.10.230.10">
    <property type="entry name" value="Heat shock protein DnaJ, cysteine-rich domain"/>
    <property type="match status" value="1"/>
</dbReference>
<dbReference type="GO" id="GO:0005737">
    <property type="term" value="C:cytoplasm"/>
    <property type="evidence" value="ECO:0007669"/>
    <property type="project" value="UniProtKB-SubCell"/>
</dbReference>
<dbReference type="InterPro" id="IPR036869">
    <property type="entry name" value="J_dom_sf"/>
</dbReference>
<keyword evidence="5 14" id="KW-0479">Metal-binding</keyword>
<dbReference type="InterPro" id="IPR012724">
    <property type="entry name" value="DnaJ"/>
</dbReference>
<dbReference type="InterPro" id="IPR036410">
    <property type="entry name" value="HSP_DnaJ_Cys-rich_dom_sf"/>
</dbReference>
<dbReference type="Gene3D" id="1.10.287.110">
    <property type="entry name" value="DnaJ domain"/>
    <property type="match status" value="1"/>
</dbReference>
<feature type="binding site" evidence="14">
    <location>
        <position position="158"/>
    </location>
    <ligand>
        <name>Zn(2+)</name>
        <dbReference type="ChEBI" id="CHEBI:29105"/>
        <label>1</label>
    </ligand>
</feature>
<dbReference type="PROSITE" id="PS00636">
    <property type="entry name" value="DNAJ_1"/>
    <property type="match status" value="1"/>
</dbReference>
<comment type="subcellular location">
    <subcellularLocation>
        <location evidence="1 14">Cytoplasm</location>
    </subcellularLocation>
</comment>
<dbReference type="OrthoDB" id="9779889at2"/>
<evidence type="ECO:0000256" key="2">
    <source>
        <dbReference type="ARBA" id="ARBA00011738"/>
    </source>
</evidence>
<evidence type="ECO:0000256" key="10">
    <source>
        <dbReference type="ARBA" id="ARBA00023186"/>
    </source>
</evidence>
<evidence type="ECO:0000256" key="11">
    <source>
        <dbReference type="ARBA" id="ARBA00053423"/>
    </source>
</evidence>
<evidence type="ECO:0000256" key="12">
    <source>
        <dbReference type="ARBA" id="ARBA00061004"/>
    </source>
</evidence>
<evidence type="ECO:0000256" key="3">
    <source>
        <dbReference type="ARBA" id="ARBA00022490"/>
    </source>
</evidence>
<accession>A0A4R2NYY7</accession>
<evidence type="ECO:0000313" key="18">
    <source>
        <dbReference type="EMBL" id="TCP27347.1"/>
    </source>
</evidence>
<feature type="binding site" evidence="14">
    <location>
        <position position="194"/>
    </location>
    <ligand>
        <name>Zn(2+)</name>
        <dbReference type="ChEBI" id="CHEBI:29105"/>
        <label>2</label>
    </ligand>
</feature>
<dbReference type="SUPFAM" id="SSF46565">
    <property type="entry name" value="Chaperone J-domain"/>
    <property type="match status" value="1"/>
</dbReference>
<feature type="repeat" description="CXXCXGXG motif" evidence="14">
    <location>
        <begin position="208"/>
        <end position="215"/>
    </location>
</feature>
<feature type="repeat" description="CXXCXGXG motif" evidence="14">
    <location>
        <begin position="172"/>
        <end position="179"/>
    </location>
</feature>
<dbReference type="GO" id="GO:0051082">
    <property type="term" value="F:unfolded protein binding"/>
    <property type="evidence" value="ECO:0007669"/>
    <property type="project" value="UniProtKB-UniRule"/>
</dbReference>
<feature type="binding site" evidence="14">
    <location>
        <position position="172"/>
    </location>
    <ligand>
        <name>Zn(2+)</name>
        <dbReference type="ChEBI" id="CHEBI:29105"/>
        <label>2</label>
    </ligand>
</feature>
<dbReference type="GO" id="GO:0031072">
    <property type="term" value="F:heat shock protein binding"/>
    <property type="evidence" value="ECO:0007669"/>
    <property type="project" value="InterPro"/>
</dbReference>
<sequence>MAKRDYYEVLGISRGATAEEIKKAYRRKAKELHPDRNADNPDAEAQFKEVNEAHDVLKDPERKATYDRFGHAAFEGGMGGGPRGPGGMGGMGQGDFASAFSNVFDDLFGDFMGGAQGGRQRATRGSDLRYNLRITLEEAHQGLHKTINVPGSIPCDVCNGTGAEGGAEPTTCPTCSGMGKVRAQQGFFTVERTCPTCGGLGQIIKNPCKACGGAGRVEKDRALSVNIPAGVETGTRIRLAGEGEAGLRGGPPGDLYIFIEVAQHPLFERDGLNLFCRVPVPMATAALGGEIEVPTIDGGRSRVKIPAGSQSGRQMRLRSKGMPPLRGTGAGDMFIELAVETPVNLTARQKELLREFEELSEENNPEGSSFFKKVKSFWDGMKS</sequence>
<name>A0A4R2NYY7_RHOAD</name>
<evidence type="ECO:0000256" key="14">
    <source>
        <dbReference type="HAMAP-Rule" id="MF_01152"/>
    </source>
</evidence>
<dbReference type="InterPro" id="IPR018253">
    <property type="entry name" value="DnaJ_domain_CS"/>
</dbReference>
<feature type="binding site" evidence="14">
    <location>
        <position position="175"/>
    </location>
    <ligand>
        <name>Zn(2+)</name>
        <dbReference type="ChEBI" id="CHEBI:29105"/>
        <label>2</label>
    </ligand>
</feature>
<dbReference type="AlphaFoldDB" id="A0A4R2NYY7"/>
<organism evidence="18 19">
    <name type="scientific">Rhodovulum adriaticum</name>
    <name type="common">Rhodopseudomonas adriatica</name>
    <dbReference type="NCBI Taxonomy" id="35804"/>
    <lineage>
        <taxon>Bacteria</taxon>
        <taxon>Pseudomonadati</taxon>
        <taxon>Pseudomonadota</taxon>
        <taxon>Alphaproteobacteria</taxon>
        <taxon>Rhodobacterales</taxon>
        <taxon>Paracoccaceae</taxon>
        <taxon>Rhodovulum</taxon>
    </lineage>
</organism>
<dbReference type="NCBIfam" id="TIGR02349">
    <property type="entry name" value="DnaJ_bact"/>
    <property type="match status" value="1"/>
</dbReference>
<comment type="similarity">
    <text evidence="12 14">Belongs to the DnaJ family.</text>
</comment>
<dbReference type="Pfam" id="PF00226">
    <property type="entry name" value="DnaJ"/>
    <property type="match status" value="1"/>
</dbReference>
<reference evidence="18 19" key="1">
    <citation type="submission" date="2019-03" db="EMBL/GenBank/DDBJ databases">
        <title>Genomic Encyclopedia of Type Strains, Phase IV (KMG-IV): sequencing the most valuable type-strain genomes for metagenomic binning, comparative biology and taxonomic classification.</title>
        <authorList>
            <person name="Goeker M."/>
        </authorList>
    </citation>
    <scope>NUCLEOTIDE SEQUENCE [LARGE SCALE GENOMIC DNA]</scope>
    <source>
        <strain evidence="18 19">DSM 2781</strain>
    </source>
</reference>
<feature type="zinc finger region" description="CR-type" evidence="15">
    <location>
        <begin position="142"/>
        <end position="220"/>
    </location>
</feature>
<dbReference type="Proteomes" id="UP000295733">
    <property type="component" value="Unassembled WGS sequence"/>
</dbReference>
<evidence type="ECO:0000256" key="5">
    <source>
        <dbReference type="ARBA" id="ARBA00022723"/>
    </source>
</evidence>
<evidence type="ECO:0000256" key="8">
    <source>
        <dbReference type="ARBA" id="ARBA00022833"/>
    </source>
</evidence>
<feature type="binding site" evidence="14">
    <location>
        <position position="155"/>
    </location>
    <ligand>
        <name>Zn(2+)</name>
        <dbReference type="ChEBI" id="CHEBI:29105"/>
        <label>1</label>
    </ligand>
</feature>
<dbReference type="InterPro" id="IPR001305">
    <property type="entry name" value="HSP_DnaJ_Cys-rich_dom"/>
</dbReference>
<dbReference type="FunFam" id="1.10.287.110:FF:000034">
    <property type="entry name" value="Chaperone protein DnaJ"/>
    <property type="match status" value="1"/>
</dbReference>
<dbReference type="GO" id="GO:0008270">
    <property type="term" value="F:zinc ion binding"/>
    <property type="evidence" value="ECO:0007669"/>
    <property type="project" value="UniProtKB-UniRule"/>
</dbReference>
<comment type="subunit">
    <text evidence="2 14">Homodimer.</text>
</comment>
<feature type="domain" description="CR-type" evidence="17">
    <location>
        <begin position="142"/>
        <end position="220"/>
    </location>
</feature>
<evidence type="ECO:0000256" key="1">
    <source>
        <dbReference type="ARBA" id="ARBA00004496"/>
    </source>
</evidence>
<dbReference type="CDD" id="cd06257">
    <property type="entry name" value="DnaJ"/>
    <property type="match status" value="1"/>
</dbReference>
<keyword evidence="3 14" id="KW-0963">Cytoplasm</keyword>
<feature type="binding site" evidence="14">
    <location>
        <position position="208"/>
    </location>
    <ligand>
        <name>Zn(2+)</name>
        <dbReference type="ChEBI" id="CHEBI:29105"/>
        <label>1</label>
    </ligand>
</feature>
<feature type="domain" description="J" evidence="16">
    <location>
        <begin position="5"/>
        <end position="70"/>
    </location>
</feature>
<comment type="domain">
    <text evidence="14">The J domain is necessary and sufficient to stimulate DnaK ATPase activity. Zinc center 1 plays an important role in the autonomous, DnaK-independent chaperone activity of DnaJ. Zinc center 2 is essential for interaction with DnaK and for DnaJ activity.</text>
</comment>
<dbReference type="Gene3D" id="2.60.260.20">
    <property type="entry name" value="Urease metallochaperone UreE, N-terminal domain"/>
    <property type="match status" value="2"/>
</dbReference>
<keyword evidence="8 14" id="KW-0862">Zinc</keyword>
<dbReference type="Pfam" id="PF00684">
    <property type="entry name" value="DnaJ_CXXCXGXG"/>
    <property type="match status" value="1"/>
</dbReference>
<dbReference type="EMBL" id="SLXL01000001">
    <property type="protein sequence ID" value="TCP27347.1"/>
    <property type="molecule type" value="Genomic_DNA"/>
</dbReference>
<dbReference type="FunFam" id="2.10.230.10:FF:000002">
    <property type="entry name" value="Molecular chaperone DnaJ"/>
    <property type="match status" value="1"/>
</dbReference>
<feature type="repeat" description="CXXCXGXG motif" evidence="14">
    <location>
        <begin position="194"/>
        <end position="201"/>
    </location>
</feature>
<keyword evidence="19" id="KW-1185">Reference proteome</keyword>
<evidence type="ECO:0000256" key="7">
    <source>
        <dbReference type="ARBA" id="ARBA00022771"/>
    </source>
</evidence>
<protein>
    <recommendedName>
        <fullName evidence="13 14">Chaperone protein DnaJ</fullName>
    </recommendedName>
</protein>
<dbReference type="Pfam" id="PF01556">
    <property type="entry name" value="DnaJ_C"/>
    <property type="match status" value="1"/>
</dbReference>
<gene>
    <name evidence="14" type="primary">dnaJ</name>
    <name evidence="18" type="ORF">EV656_101253</name>
</gene>
<keyword evidence="10 14" id="KW-0143">Chaperone</keyword>
<dbReference type="SUPFAM" id="SSF49493">
    <property type="entry name" value="HSP40/DnaJ peptide-binding domain"/>
    <property type="match status" value="2"/>
</dbReference>
<dbReference type="FunFam" id="2.60.260.20:FF:000004">
    <property type="entry name" value="Molecular chaperone DnaJ"/>
    <property type="match status" value="1"/>
</dbReference>
<dbReference type="RefSeq" id="WP_132598643.1">
    <property type="nucleotide sequence ID" value="NZ_NRRP01000041.1"/>
</dbReference>